<dbReference type="RefSeq" id="XP_025835496.1">
    <property type="nucleotide sequence ID" value="XM_025979711.1"/>
</dbReference>
<dbReference type="InterPro" id="IPR020845">
    <property type="entry name" value="AMP-binding_CS"/>
</dbReference>
<sequence length="213" mass="23619">MRKKGFIPQDKITICTFNTLNSAVPLIASFFTGVIPSTIDPTFSVDDCKYFLQMLKPKAIFVGSDSVDLIVKSLKASNLESKIIVLGPSNDYESFENYLAPIDGEESFEPHDAINWKDTAMILFSSGTTGKPKGICINHSFLVNIAQSSLYSKGDRVLFLSSLYWITQVGLTVANIFLGFIKVVYPRYDGPANFCKVAEKCKVTNFIYLFSSS</sequence>
<accession>A0A7F5RHN4</accession>
<evidence type="ECO:0000256" key="3">
    <source>
        <dbReference type="ARBA" id="ARBA00022598"/>
    </source>
</evidence>
<comment type="subcellular location">
    <subcellularLocation>
        <location evidence="1">Peroxisome</location>
    </subcellularLocation>
</comment>
<dbReference type="Proteomes" id="UP000192223">
    <property type="component" value="Unplaced"/>
</dbReference>
<keyword evidence="4" id="KW-0576">Peroxisome</keyword>
<dbReference type="PROSITE" id="PS00455">
    <property type="entry name" value="AMP_BINDING"/>
    <property type="match status" value="1"/>
</dbReference>
<feature type="domain" description="AMP-dependent synthetase/ligase" evidence="6">
    <location>
        <begin position="2"/>
        <end position="206"/>
    </location>
</feature>
<keyword evidence="5" id="KW-0472">Membrane</keyword>
<organism evidence="7 8">
    <name type="scientific">Agrilus planipennis</name>
    <name type="common">Emerald ash borer</name>
    <name type="synonym">Agrilus marcopoli</name>
    <dbReference type="NCBI Taxonomy" id="224129"/>
    <lineage>
        <taxon>Eukaryota</taxon>
        <taxon>Metazoa</taxon>
        <taxon>Ecdysozoa</taxon>
        <taxon>Arthropoda</taxon>
        <taxon>Hexapoda</taxon>
        <taxon>Insecta</taxon>
        <taxon>Pterygota</taxon>
        <taxon>Neoptera</taxon>
        <taxon>Endopterygota</taxon>
        <taxon>Coleoptera</taxon>
        <taxon>Polyphaga</taxon>
        <taxon>Elateriformia</taxon>
        <taxon>Buprestoidea</taxon>
        <taxon>Buprestidae</taxon>
        <taxon>Agrilinae</taxon>
        <taxon>Agrilus</taxon>
    </lineage>
</organism>
<dbReference type="PANTHER" id="PTHR24096">
    <property type="entry name" value="LONG-CHAIN-FATTY-ACID--COA LIGASE"/>
    <property type="match status" value="1"/>
</dbReference>
<keyword evidence="3" id="KW-0436">Ligase</keyword>
<dbReference type="Pfam" id="PF00501">
    <property type="entry name" value="AMP-binding"/>
    <property type="match status" value="1"/>
</dbReference>
<dbReference type="OrthoDB" id="10253869at2759"/>
<dbReference type="PANTHER" id="PTHR24096:SF149">
    <property type="entry name" value="AMP-BINDING DOMAIN-CONTAINING PROTEIN-RELATED"/>
    <property type="match status" value="1"/>
</dbReference>
<gene>
    <name evidence="8" type="primary">LOC108743943</name>
</gene>
<comment type="similarity">
    <text evidence="2">Belongs to the ATP-dependent AMP-binding enzyme family.</text>
</comment>
<evidence type="ECO:0000256" key="4">
    <source>
        <dbReference type="ARBA" id="ARBA00023140"/>
    </source>
</evidence>
<dbReference type="InterPro" id="IPR000873">
    <property type="entry name" value="AMP-dep_synth/lig_dom"/>
</dbReference>
<dbReference type="SUPFAM" id="SSF56801">
    <property type="entry name" value="Acetyl-CoA synthetase-like"/>
    <property type="match status" value="1"/>
</dbReference>
<reference evidence="8" key="1">
    <citation type="submission" date="2025-08" db="UniProtKB">
        <authorList>
            <consortium name="RefSeq"/>
        </authorList>
    </citation>
    <scope>IDENTIFICATION</scope>
    <source>
        <tissue evidence="8">Entire body</tissue>
    </source>
</reference>
<protein>
    <submittedName>
        <fullName evidence="8">Luciferin 4-monooxygenase-like isoform X2</fullName>
    </submittedName>
</protein>
<dbReference type="Gene3D" id="3.40.50.12780">
    <property type="entry name" value="N-terminal domain of ligase-like"/>
    <property type="match status" value="1"/>
</dbReference>
<feature type="transmembrane region" description="Helical" evidence="5">
    <location>
        <begin position="157"/>
        <end position="181"/>
    </location>
</feature>
<evidence type="ECO:0000313" key="7">
    <source>
        <dbReference type="Proteomes" id="UP000192223"/>
    </source>
</evidence>
<evidence type="ECO:0000256" key="1">
    <source>
        <dbReference type="ARBA" id="ARBA00004275"/>
    </source>
</evidence>
<keyword evidence="5" id="KW-1133">Transmembrane helix</keyword>
<dbReference type="AlphaFoldDB" id="A0A7F5RHN4"/>
<name>A0A7F5RHN4_AGRPL</name>
<dbReference type="GO" id="GO:0005777">
    <property type="term" value="C:peroxisome"/>
    <property type="evidence" value="ECO:0007669"/>
    <property type="project" value="UniProtKB-SubCell"/>
</dbReference>
<dbReference type="GeneID" id="108743943"/>
<keyword evidence="5" id="KW-0812">Transmembrane</keyword>
<evidence type="ECO:0000313" key="8">
    <source>
        <dbReference type="RefSeq" id="XP_025835496.1"/>
    </source>
</evidence>
<keyword evidence="7" id="KW-1185">Reference proteome</keyword>
<evidence type="ECO:0000256" key="5">
    <source>
        <dbReference type="SAM" id="Phobius"/>
    </source>
</evidence>
<proteinExistence type="inferred from homology"/>
<dbReference type="GO" id="GO:0016405">
    <property type="term" value="F:CoA-ligase activity"/>
    <property type="evidence" value="ECO:0007669"/>
    <property type="project" value="TreeGrafter"/>
</dbReference>
<evidence type="ECO:0000256" key="2">
    <source>
        <dbReference type="ARBA" id="ARBA00006432"/>
    </source>
</evidence>
<dbReference type="InterPro" id="IPR042099">
    <property type="entry name" value="ANL_N_sf"/>
</dbReference>
<evidence type="ECO:0000259" key="6">
    <source>
        <dbReference type="Pfam" id="PF00501"/>
    </source>
</evidence>